<evidence type="ECO:0000256" key="4">
    <source>
        <dbReference type="PIRSR" id="PIRSR637359-2"/>
    </source>
</evidence>
<dbReference type="EMBL" id="KB311754">
    <property type="protein sequence ID" value="ELT88641.1"/>
    <property type="molecule type" value="Genomic_DNA"/>
</dbReference>
<evidence type="ECO:0000256" key="1">
    <source>
        <dbReference type="ARBA" id="ARBA00022679"/>
    </source>
</evidence>
<proteinExistence type="predicted"/>
<dbReference type="STRING" id="283909.R7TC22"/>
<keyword evidence="1" id="KW-0808">Transferase</keyword>
<dbReference type="GO" id="GO:0008467">
    <property type="term" value="F:[heparan sulfate]-glucosamine 3-sulfotransferase activity"/>
    <property type="evidence" value="ECO:0007669"/>
    <property type="project" value="TreeGrafter"/>
</dbReference>
<evidence type="ECO:0000256" key="2">
    <source>
        <dbReference type="ARBA" id="ARBA00023180"/>
    </source>
</evidence>
<dbReference type="EnsemblMetazoa" id="CapteT104044">
    <property type="protein sequence ID" value="CapteP104044"/>
    <property type="gene ID" value="CapteG104044"/>
</dbReference>
<dbReference type="AlphaFoldDB" id="R7TC22"/>
<dbReference type="OrthoDB" id="411451at2759"/>
<evidence type="ECO:0000256" key="5">
    <source>
        <dbReference type="PIRSR" id="PIRSR637359-3"/>
    </source>
</evidence>
<dbReference type="Gene3D" id="3.40.50.300">
    <property type="entry name" value="P-loop containing nucleotide triphosphate hydrolases"/>
    <property type="match status" value="1"/>
</dbReference>
<evidence type="ECO:0000313" key="8">
    <source>
        <dbReference type="EMBL" id="ELT92195.1"/>
    </source>
</evidence>
<dbReference type="PANTHER" id="PTHR10605:SF65">
    <property type="entry name" value="GH20068P"/>
    <property type="match status" value="1"/>
</dbReference>
<protein>
    <recommendedName>
        <fullName evidence="6">Sulfotransferase domain-containing protein</fullName>
    </recommendedName>
</protein>
<dbReference type="InterPro" id="IPR027417">
    <property type="entry name" value="P-loop_NTPase"/>
</dbReference>
<dbReference type="Pfam" id="PF00685">
    <property type="entry name" value="Sulfotransfer_1"/>
    <property type="match status" value="1"/>
</dbReference>
<evidence type="ECO:0000313" key="10">
    <source>
        <dbReference type="Proteomes" id="UP000014760"/>
    </source>
</evidence>
<accession>R7TC22</accession>
<dbReference type="EMBL" id="AMQN01015269">
    <property type="status" value="NOT_ANNOTATED_CDS"/>
    <property type="molecule type" value="Genomic_DNA"/>
</dbReference>
<evidence type="ECO:0000313" key="9">
    <source>
        <dbReference type="EnsemblMetazoa" id="CapteP104044"/>
    </source>
</evidence>
<name>R7TC22_CAPTE</name>
<feature type="disulfide bond" evidence="5">
    <location>
        <begin position="235"/>
        <end position="241"/>
    </location>
</feature>
<dbReference type="InterPro" id="IPR037359">
    <property type="entry name" value="NST/OST"/>
</dbReference>
<dbReference type="PANTHER" id="PTHR10605">
    <property type="entry name" value="HEPARAN SULFATE SULFOTRANSFERASE"/>
    <property type="match status" value="1"/>
</dbReference>
<dbReference type="EnsemblMetazoa" id="CapteT137810">
    <property type="protein sequence ID" value="CapteP137810"/>
    <property type="gene ID" value="CapteG137810"/>
</dbReference>
<feature type="binding site" evidence="4">
    <location>
        <position position="234"/>
    </location>
    <ligand>
        <name>3'-phosphoadenylyl sulfate</name>
        <dbReference type="ChEBI" id="CHEBI:58339"/>
    </ligand>
</feature>
<reference evidence="9" key="3">
    <citation type="submission" date="2015-06" db="UniProtKB">
        <authorList>
            <consortium name="EnsemblMetazoa"/>
        </authorList>
    </citation>
    <scope>IDENTIFICATION</scope>
</reference>
<sequence length="283" mass="33470">MPWFNRSIHIFTETEVANEPRDVKNRAFPHALIIGARKAGTSALQDFLKLHPKIRAPSHEPGWFFVNSKYTKGLGYYRTRLPPLQENQISIEKSAEYFHCPYVPERVWSFNSSMKILLIVRDPFVRLVSDYMFLKRYNKAPHCIEKKYTFEELAYNFTTGRVNTRWACLKRSVYFVWFQEWLKFFPREQILVVDGDDFAENNPGTELIRVENFLGVEPLLTEKYFFFNETKGFYCVKKTGCLHEGKGHEPISVAVKVEGMIRDYLRPLNRKFYEMVGKDFGWQ</sequence>
<dbReference type="HOGENOM" id="CLU_017703_0_0_1"/>
<feature type="active site" description="For sulfotransferase activity" evidence="3">
    <location>
        <position position="38"/>
    </location>
</feature>
<evidence type="ECO:0000313" key="7">
    <source>
        <dbReference type="EMBL" id="ELT88641.1"/>
    </source>
</evidence>
<evidence type="ECO:0000256" key="3">
    <source>
        <dbReference type="PIRSR" id="PIRSR637359-1"/>
    </source>
</evidence>
<dbReference type="Proteomes" id="UP000014760">
    <property type="component" value="Unassembled WGS sequence"/>
</dbReference>
<feature type="binding site" evidence="4">
    <location>
        <position position="121"/>
    </location>
    <ligand>
        <name>3'-phosphoadenylyl sulfate</name>
        <dbReference type="ChEBI" id="CHEBI:58339"/>
    </ligand>
</feature>
<keyword evidence="5" id="KW-1015">Disulfide bond</keyword>
<dbReference type="EMBL" id="AMQN01030661">
    <property type="status" value="NOT_ANNOTATED_CDS"/>
    <property type="molecule type" value="Genomic_DNA"/>
</dbReference>
<dbReference type="OMA" id="YIANCPP"/>
<feature type="domain" description="Sulfotransferase" evidence="6">
    <location>
        <begin position="29"/>
        <end position="242"/>
    </location>
</feature>
<dbReference type="InterPro" id="IPR000863">
    <property type="entry name" value="Sulfotransferase_dom"/>
</dbReference>
<dbReference type="EMBL" id="KB310230">
    <property type="protein sequence ID" value="ELT92195.1"/>
    <property type="molecule type" value="Genomic_DNA"/>
</dbReference>
<reference evidence="10" key="1">
    <citation type="submission" date="2012-12" db="EMBL/GenBank/DDBJ databases">
        <authorList>
            <person name="Hellsten U."/>
            <person name="Grimwood J."/>
            <person name="Chapman J.A."/>
            <person name="Shapiro H."/>
            <person name="Aerts A."/>
            <person name="Otillar R.P."/>
            <person name="Terry A.Y."/>
            <person name="Boore J.L."/>
            <person name="Simakov O."/>
            <person name="Marletaz F."/>
            <person name="Cho S.-J."/>
            <person name="Edsinger-Gonzales E."/>
            <person name="Havlak P."/>
            <person name="Kuo D.-H."/>
            <person name="Larsson T."/>
            <person name="Lv J."/>
            <person name="Arendt D."/>
            <person name="Savage R."/>
            <person name="Osoegawa K."/>
            <person name="de Jong P."/>
            <person name="Lindberg D.R."/>
            <person name="Seaver E.C."/>
            <person name="Weisblat D.A."/>
            <person name="Putnam N.H."/>
            <person name="Grigoriev I.V."/>
            <person name="Rokhsar D.S."/>
        </authorList>
    </citation>
    <scope>NUCLEOTIDE SEQUENCE</scope>
    <source>
        <strain evidence="10">I ESC-2004</strain>
    </source>
</reference>
<reference evidence="7 10" key="2">
    <citation type="journal article" date="2013" name="Nature">
        <title>Insights into bilaterian evolution from three spiralian genomes.</title>
        <authorList>
            <person name="Simakov O."/>
            <person name="Marletaz F."/>
            <person name="Cho S.J."/>
            <person name="Edsinger-Gonzales E."/>
            <person name="Havlak P."/>
            <person name="Hellsten U."/>
            <person name="Kuo D.H."/>
            <person name="Larsson T."/>
            <person name="Lv J."/>
            <person name="Arendt D."/>
            <person name="Savage R."/>
            <person name="Osoegawa K."/>
            <person name="de Jong P."/>
            <person name="Grimwood J."/>
            <person name="Chapman J.A."/>
            <person name="Shapiro H."/>
            <person name="Aerts A."/>
            <person name="Otillar R.P."/>
            <person name="Terry A.Y."/>
            <person name="Boore J.L."/>
            <person name="Grigoriev I.V."/>
            <person name="Lindberg D.R."/>
            <person name="Seaver E.C."/>
            <person name="Weisblat D.A."/>
            <person name="Putnam N.H."/>
            <person name="Rokhsar D.S."/>
        </authorList>
    </citation>
    <scope>NUCLEOTIDE SEQUENCE</scope>
    <source>
        <strain evidence="7 10">I ESC-2004</strain>
    </source>
</reference>
<evidence type="ECO:0000259" key="6">
    <source>
        <dbReference type="Pfam" id="PF00685"/>
    </source>
</evidence>
<dbReference type="SUPFAM" id="SSF52540">
    <property type="entry name" value="P-loop containing nucleoside triphosphate hydrolases"/>
    <property type="match status" value="1"/>
</dbReference>
<feature type="binding site" evidence="4">
    <location>
        <position position="129"/>
    </location>
    <ligand>
        <name>3'-phosphoadenylyl sulfate</name>
        <dbReference type="ChEBI" id="CHEBI:58339"/>
    </ligand>
</feature>
<gene>
    <name evidence="7" type="ORF">CAPTEDRAFT_104044</name>
    <name evidence="8" type="ORF">CAPTEDRAFT_137810</name>
</gene>
<organism evidence="7">
    <name type="scientific">Capitella teleta</name>
    <name type="common">Polychaete worm</name>
    <dbReference type="NCBI Taxonomy" id="283909"/>
    <lineage>
        <taxon>Eukaryota</taxon>
        <taxon>Metazoa</taxon>
        <taxon>Spiralia</taxon>
        <taxon>Lophotrochozoa</taxon>
        <taxon>Annelida</taxon>
        <taxon>Polychaeta</taxon>
        <taxon>Sedentaria</taxon>
        <taxon>Scolecida</taxon>
        <taxon>Capitellidae</taxon>
        <taxon>Capitella</taxon>
    </lineage>
</organism>
<keyword evidence="10" id="KW-1185">Reference proteome</keyword>
<keyword evidence="2" id="KW-0325">Glycoprotein</keyword>